<dbReference type="AlphaFoldDB" id="A0AAX2CG87"/>
<gene>
    <name evidence="1" type="ORF">BCB44BAC_01716</name>
</gene>
<accession>A0AAX2CG87</accession>
<protein>
    <submittedName>
        <fullName evidence="1">Uncharacterized protein</fullName>
    </submittedName>
</protein>
<dbReference type="EMBL" id="FMIK01000023">
    <property type="protein sequence ID" value="SCL90444.1"/>
    <property type="molecule type" value="Genomic_DNA"/>
</dbReference>
<evidence type="ECO:0000313" key="1">
    <source>
        <dbReference type="EMBL" id="SCL90444.1"/>
    </source>
</evidence>
<organism evidence="1 2">
    <name type="scientific">Bacillus cytotoxicus</name>
    <dbReference type="NCBI Taxonomy" id="580165"/>
    <lineage>
        <taxon>Bacteria</taxon>
        <taxon>Bacillati</taxon>
        <taxon>Bacillota</taxon>
        <taxon>Bacilli</taxon>
        <taxon>Bacillales</taxon>
        <taxon>Bacillaceae</taxon>
        <taxon>Bacillus</taxon>
        <taxon>Bacillus cereus group</taxon>
    </lineage>
</organism>
<comment type="caution">
    <text evidence="1">The sequence shown here is derived from an EMBL/GenBank/DDBJ whole genome shotgun (WGS) entry which is preliminary data.</text>
</comment>
<dbReference type="Proteomes" id="UP000242164">
    <property type="component" value="Unassembled WGS sequence"/>
</dbReference>
<reference evidence="1 2" key="1">
    <citation type="submission" date="2016-08" db="EMBL/GenBank/DDBJ databases">
        <authorList>
            <person name="Loux V."/>
            <person name="Rue O."/>
        </authorList>
    </citation>
    <scope>NUCLEOTIDE SEQUENCE [LARGE SCALE GENOMIC DNA]</scope>
    <source>
        <strain evidence="1 2">AFSSA_08CEB44bac</strain>
    </source>
</reference>
<evidence type="ECO:0000313" key="2">
    <source>
        <dbReference type="Proteomes" id="UP000242164"/>
    </source>
</evidence>
<name>A0AAX2CG87_9BACI</name>
<sequence>MDNNGKFVVLRWPLIYE</sequence>
<proteinExistence type="predicted"/>